<dbReference type="RefSeq" id="WP_065788475.1">
    <property type="nucleotide sequence ID" value="NZ_MAUJ01000001.1"/>
</dbReference>
<evidence type="ECO:0000259" key="6">
    <source>
        <dbReference type="PROSITE" id="PS50887"/>
    </source>
</evidence>
<keyword evidence="4" id="KW-0175">Coiled coil</keyword>
<evidence type="ECO:0000256" key="4">
    <source>
        <dbReference type="SAM" id="Coils"/>
    </source>
</evidence>
<dbReference type="FunFam" id="3.30.70.270:FF:000001">
    <property type="entry name" value="Diguanylate cyclase domain protein"/>
    <property type="match status" value="1"/>
</dbReference>
<dbReference type="SUPFAM" id="SSF55785">
    <property type="entry name" value="PYP-like sensor domain (PAS domain)"/>
    <property type="match status" value="1"/>
</dbReference>
<dbReference type="GO" id="GO:0052621">
    <property type="term" value="F:diguanylate cyclase activity"/>
    <property type="evidence" value="ECO:0007669"/>
    <property type="project" value="UniProtKB-EC"/>
</dbReference>
<gene>
    <name evidence="7" type="ORF">A7985_00400</name>
</gene>
<evidence type="ECO:0000313" key="8">
    <source>
        <dbReference type="Proteomes" id="UP000093366"/>
    </source>
</evidence>
<feature type="domain" description="GGDEF" evidence="6">
    <location>
        <begin position="198"/>
        <end position="326"/>
    </location>
</feature>
<evidence type="ECO:0000256" key="2">
    <source>
        <dbReference type="ARBA" id="ARBA00012528"/>
    </source>
</evidence>
<dbReference type="OrthoDB" id="9812260at2"/>
<name>A0A1C0TTG3_9GAMM</name>
<accession>A0A1C0TTG3</accession>
<proteinExistence type="predicted"/>
<comment type="caution">
    <text evidence="7">The sequence shown here is derived from an EMBL/GenBank/DDBJ whole genome shotgun (WGS) entry which is preliminary data.</text>
</comment>
<dbReference type="Pfam" id="PF00990">
    <property type="entry name" value="GGDEF"/>
    <property type="match status" value="1"/>
</dbReference>
<reference evidence="8" key="1">
    <citation type="submission" date="2016-07" db="EMBL/GenBank/DDBJ databases">
        <authorList>
            <person name="Florea S."/>
            <person name="Webb J.S."/>
            <person name="Jaromczyk J."/>
            <person name="Schardl C.L."/>
        </authorList>
    </citation>
    <scope>NUCLEOTIDE SEQUENCE [LARGE SCALE GENOMIC DNA]</scope>
    <source>
        <strain evidence="8">IPB1</strain>
    </source>
</reference>
<dbReference type="Gene3D" id="3.30.450.20">
    <property type="entry name" value="PAS domain"/>
    <property type="match status" value="1"/>
</dbReference>
<dbReference type="InterPro" id="IPR029787">
    <property type="entry name" value="Nucleotide_cyclase"/>
</dbReference>
<dbReference type="EMBL" id="MAUJ01000001">
    <property type="protein sequence ID" value="OCQ22464.1"/>
    <property type="molecule type" value="Genomic_DNA"/>
</dbReference>
<organism evidence="7 8">
    <name type="scientific">Pseudoalteromonas luteoviolacea</name>
    <dbReference type="NCBI Taxonomy" id="43657"/>
    <lineage>
        <taxon>Bacteria</taxon>
        <taxon>Pseudomonadati</taxon>
        <taxon>Pseudomonadota</taxon>
        <taxon>Gammaproteobacteria</taxon>
        <taxon>Alteromonadales</taxon>
        <taxon>Pseudoalteromonadaceae</taxon>
        <taxon>Pseudoalteromonas</taxon>
    </lineage>
</organism>
<dbReference type="GO" id="GO:0043709">
    <property type="term" value="P:cell adhesion involved in single-species biofilm formation"/>
    <property type="evidence" value="ECO:0007669"/>
    <property type="project" value="TreeGrafter"/>
</dbReference>
<dbReference type="PROSITE" id="PS50887">
    <property type="entry name" value="GGDEF"/>
    <property type="match status" value="1"/>
</dbReference>
<dbReference type="Gene3D" id="3.30.70.270">
    <property type="match status" value="1"/>
</dbReference>
<dbReference type="AlphaFoldDB" id="A0A1C0TTG3"/>
<dbReference type="PANTHER" id="PTHR45138:SF9">
    <property type="entry name" value="DIGUANYLATE CYCLASE DGCM-RELATED"/>
    <property type="match status" value="1"/>
</dbReference>
<evidence type="ECO:0000256" key="1">
    <source>
        <dbReference type="ARBA" id="ARBA00001946"/>
    </source>
</evidence>
<feature type="coiled-coil region" evidence="4">
    <location>
        <begin position="3"/>
        <end position="30"/>
    </location>
</feature>
<dbReference type="InterPro" id="IPR043128">
    <property type="entry name" value="Rev_trsase/Diguanyl_cyclase"/>
</dbReference>
<dbReference type="InterPro" id="IPR000160">
    <property type="entry name" value="GGDEF_dom"/>
</dbReference>
<protein>
    <recommendedName>
        <fullName evidence="2">diguanylate cyclase</fullName>
        <ecNumber evidence="2">2.7.7.65</ecNumber>
    </recommendedName>
</protein>
<dbReference type="NCBIfam" id="TIGR00254">
    <property type="entry name" value="GGDEF"/>
    <property type="match status" value="1"/>
</dbReference>
<feature type="domain" description="PAC" evidence="5">
    <location>
        <begin position="114"/>
        <end position="166"/>
    </location>
</feature>
<dbReference type="InterPro" id="IPR000700">
    <property type="entry name" value="PAS-assoc_C"/>
</dbReference>
<dbReference type="GO" id="GO:1902201">
    <property type="term" value="P:negative regulation of bacterial-type flagellum-dependent cell motility"/>
    <property type="evidence" value="ECO:0007669"/>
    <property type="project" value="TreeGrafter"/>
</dbReference>
<sequence>MSESLLRQQIERLEQQLLDLEMENHALMQRVSASKLENYKLREIQKLAKVGTWSLNHLSYSLFLSKELQSLLFGDVTQNKALSWNDFLDLISSDSDKNIAQSITEEVVLGGKKKAFEHSIKTSDGQIKHIRHYCETFYNSIGQPLNSVGLMQDITEEKENAMQLELLSITDDLTGLYNRRKMNEVLVSQHDIVQRYQSDCSVILLDLDCFKLFNDLFGHQMGDIVLTTIANTMRSCLRNADICGRWGGEEFLIVCQNTACESAAVAAEKLRSAFSAIELSCARTVTASFGVAQLVKGEALGAFLQRLDKALYQSKHDGRNKVSVSN</sequence>
<dbReference type="Proteomes" id="UP000093366">
    <property type="component" value="Unassembled WGS sequence"/>
</dbReference>
<dbReference type="EC" id="2.7.7.65" evidence="2"/>
<dbReference type="InterPro" id="IPR035965">
    <property type="entry name" value="PAS-like_dom_sf"/>
</dbReference>
<comment type="cofactor">
    <cofactor evidence="1">
        <name>Mg(2+)</name>
        <dbReference type="ChEBI" id="CHEBI:18420"/>
    </cofactor>
</comment>
<dbReference type="SMART" id="SM00267">
    <property type="entry name" value="GGDEF"/>
    <property type="match status" value="1"/>
</dbReference>
<dbReference type="GO" id="GO:0005886">
    <property type="term" value="C:plasma membrane"/>
    <property type="evidence" value="ECO:0007669"/>
    <property type="project" value="TreeGrafter"/>
</dbReference>
<dbReference type="SUPFAM" id="SSF55073">
    <property type="entry name" value="Nucleotide cyclase"/>
    <property type="match status" value="1"/>
</dbReference>
<evidence type="ECO:0000259" key="5">
    <source>
        <dbReference type="PROSITE" id="PS50113"/>
    </source>
</evidence>
<dbReference type="InterPro" id="IPR050469">
    <property type="entry name" value="Diguanylate_Cyclase"/>
</dbReference>
<evidence type="ECO:0000256" key="3">
    <source>
        <dbReference type="ARBA" id="ARBA00034247"/>
    </source>
</evidence>
<evidence type="ECO:0000313" key="7">
    <source>
        <dbReference type="EMBL" id="OCQ22464.1"/>
    </source>
</evidence>
<comment type="catalytic activity">
    <reaction evidence="3">
        <text>2 GTP = 3',3'-c-di-GMP + 2 diphosphate</text>
        <dbReference type="Rhea" id="RHEA:24898"/>
        <dbReference type="ChEBI" id="CHEBI:33019"/>
        <dbReference type="ChEBI" id="CHEBI:37565"/>
        <dbReference type="ChEBI" id="CHEBI:58805"/>
        <dbReference type="EC" id="2.7.7.65"/>
    </reaction>
</comment>
<dbReference type="PROSITE" id="PS50113">
    <property type="entry name" value="PAC"/>
    <property type="match status" value="1"/>
</dbReference>
<dbReference type="PANTHER" id="PTHR45138">
    <property type="entry name" value="REGULATORY COMPONENTS OF SENSORY TRANSDUCTION SYSTEM"/>
    <property type="match status" value="1"/>
</dbReference>
<dbReference type="CDD" id="cd01949">
    <property type="entry name" value="GGDEF"/>
    <property type="match status" value="1"/>
</dbReference>